<accession>A0A135TFW4</accession>
<dbReference type="AlphaFoldDB" id="A0A135TFW4"/>
<reference evidence="1 2" key="1">
    <citation type="submission" date="2014-02" db="EMBL/GenBank/DDBJ databases">
        <title>The genome sequence of Colletotrichum simmondsii CBS122122.</title>
        <authorList>
            <person name="Baroncelli R."/>
            <person name="Thon M.R."/>
        </authorList>
    </citation>
    <scope>NUCLEOTIDE SEQUENCE [LARGE SCALE GENOMIC DNA]</scope>
    <source>
        <strain evidence="1 2">CBS122122</strain>
    </source>
</reference>
<comment type="caution">
    <text evidence="1">The sequence shown here is derived from an EMBL/GenBank/DDBJ whole genome shotgun (WGS) entry which is preliminary data.</text>
</comment>
<keyword evidence="2" id="KW-1185">Reference proteome</keyword>
<name>A0A135TFW4_9PEZI</name>
<organism evidence="1 2">
    <name type="scientific">Colletotrichum simmondsii</name>
    <dbReference type="NCBI Taxonomy" id="703756"/>
    <lineage>
        <taxon>Eukaryota</taxon>
        <taxon>Fungi</taxon>
        <taxon>Dikarya</taxon>
        <taxon>Ascomycota</taxon>
        <taxon>Pezizomycotina</taxon>
        <taxon>Sordariomycetes</taxon>
        <taxon>Hypocreomycetidae</taxon>
        <taxon>Glomerellales</taxon>
        <taxon>Glomerellaceae</taxon>
        <taxon>Colletotrichum</taxon>
        <taxon>Colletotrichum acutatum species complex</taxon>
    </lineage>
</organism>
<proteinExistence type="predicted"/>
<sequence>MYQYTPFSLSVSVYSPAALASSAAILTQALAVRDAKVVADSDSLGFLQSRSCPSKDLSRNLQEFRTPMDPTLRDLDQFGSGPTAA</sequence>
<evidence type="ECO:0000313" key="2">
    <source>
        <dbReference type="Proteomes" id="UP000070328"/>
    </source>
</evidence>
<dbReference type="Proteomes" id="UP000070328">
    <property type="component" value="Unassembled WGS sequence"/>
</dbReference>
<protein>
    <submittedName>
        <fullName evidence="1">Uncharacterized protein</fullName>
    </submittedName>
</protein>
<gene>
    <name evidence="1" type="ORF">CSIM01_09362</name>
</gene>
<dbReference type="EMBL" id="JFBX01000175">
    <property type="protein sequence ID" value="KXH47033.1"/>
    <property type="molecule type" value="Genomic_DNA"/>
</dbReference>
<evidence type="ECO:0000313" key="1">
    <source>
        <dbReference type="EMBL" id="KXH47033.1"/>
    </source>
</evidence>